<dbReference type="PRINTS" id="PR01185">
    <property type="entry name" value="INTEGRINA"/>
</dbReference>
<reference evidence="6" key="1">
    <citation type="submission" date="2014-11" db="EMBL/GenBank/DDBJ databases">
        <authorList>
            <person name="Zhu J."/>
            <person name="Qi W."/>
            <person name="Song R."/>
        </authorList>
    </citation>
    <scope>NUCLEOTIDE SEQUENCE</scope>
</reference>
<name>A0A1B1TAP6_9ARCH</name>
<dbReference type="Gene3D" id="2.130.10.130">
    <property type="entry name" value="Integrin alpha, N-terminal"/>
    <property type="match status" value="3"/>
</dbReference>
<evidence type="ECO:0000256" key="4">
    <source>
        <dbReference type="SAM" id="MobiDB-lite"/>
    </source>
</evidence>
<dbReference type="GO" id="GO:0005178">
    <property type="term" value="F:integrin binding"/>
    <property type="evidence" value="ECO:0007669"/>
    <property type="project" value="TreeGrafter"/>
</dbReference>
<feature type="region of interest" description="Disordered" evidence="4">
    <location>
        <begin position="1948"/>
        <end position="2030"/>
    </location>
</feature>
<sequence>MASVNKGKTSLVPSLIVIIFLLQLMSPLMIQNSSEDSNLTQSEVSLTHPYANVDTILYGHDFAGSEISIDGLDNAKVRAESALDLWESHLILNANNQTPGTPDIEFTGYQQIEICWSTLEGQVRTYSRNISGFETLMHVDDVGASSNLEELVDCALAVKKNGRKTLLYADGTNLKAAQIALQSSLYSQGDTWHTRTILENVNATHIELAVSSSDLEWGVYRNDLGQLIEISFTGTFWQTRLLDNGPIGQDIELHIDESDMVSILYSKSNDAMMINIDSTVNGTISREAILTDVELHSQIGLDFDGDGLAQISTSTFDGNNSTITLKRSLANNKNQIDPIPDLSLWAGAVSLGQVAGNTVHGDFNQDGFSDLVISQPELSTWISSDPSNSLVGSSNGQVDVYYGSQNGLHNNTDLEYYGEQDNQEMGHGLTVGDFNGDGFSDLAVGSPGYNQDDGMVEIFFGSSSGLATTSEIIPGVSMPSTSGQEYGSLLRTVEDLDGDGNDELLILSLGDDSFGQLELFHGSSQSGSWGTLQSPAQSTQASFFGRSVSTSGDINNDGFDDLIVGNTGTLDSPTGYSSVEIFHGTSNGFSSQSNSHVQSNLQGTLFGYEVEIVADINGDDYDDVFISEPYNGSNAYQSGKVWVYLGNSSGVAGLPNLNLTGQINELIGLNVLSAGDTNSDGFNDVFITHSGSYTTGSAELYLGSSSGLQPQHYTVVENGGNAALSAISGADFDGDSVEDFVFSQEVTDSLNGQYVVYNIHSRNLWENREFSVVGELESLDLASSSSGKTNILVSSNVQNSTITTLLENAFDGSSSGDWLEHTLTDLNHNNSSSSLAVSSSGLPYVVISDDHNGVVLRMPKSMTALENNIQNLGTMPQFIGQAIDLSNRQHIAYSTTSNTQVFVNKETTSGWTFENIRSSVSIASQIDVLTDSNNSSHIVYRDSANQQLEYAFYLNGWNIQNLGTSGQAASTSHTSIWLPNGDLAIGLIEFDGNNHNLSMWTWNGTVLNSSVIRSEADLATNIQIRITDDGTIILAALTSSGSLSLYERMWDQTTWNGVLIDQPSGDSSDMSFDLIGGQNPAMAVRSDSNSIYVRQASQTWISMISQPNSSPQGTWSLSQIDTHYILFTTDSDSGQLQWNSVEKNGIHDNFAPWFSQTFNGLITDSKVTPLFDGNGTLKVATIDEIQNKIISLNLYLDSDRDLVFDRIDDLPYLSGQWSDSDGDGYGDSILGPQYDSCPQENRTSSLIVFGCNDYDDDGYADTIDTCNNIRGFSWLGRTGCGDFDQDGWSDNKISYQGGDIFTNNWKQVFDSDGDGYGDNHGPDCCTTWYDVNAQPGDAFPYDYKQYLDWDGDGFGDNTSDLIGGDRCRFEFGTSMYDRNGCLDSDFDGYSDPRPDWTLEDGADMWPLDPTQWADSDGDGFGDNSSLNATNPDAFPNNIAIVNDSDGDGYPDNFTSFYNGSNANGIYLDGCPLVFGNSSDPLFGCQDSDGDGFMDLYSYDLNSTTNLRENQSGDAFPLDDTQWKDTDGDGFGDQQFGFQPDICPYEFGVLDGTLGVGCRLIDGNDDDGDFVINDEDTCPNTDAGLIVDSFGCAQNQIDDDGDGVFNDADLCDLTPIGETVDSIGCTQAQREVDDDGDGVFNFEDSCSNTPSGEVANQFGCSPSQRDTDADGVLDSVDNCPETPQSYPVDEFGCTDNNALNFDWDGDGRLGVYQYDLEENSTIRINQQGDLYPFDETQWWDTDGDGYGDEPDGTNADDCKLENGTSFEDRVGCLDSDGDGWSDPNSNDNWFAHPSGQADAFADDETQWRDSDGDGYGDNQSGNNPDLCFDKSKPNNFVGEVDSNGCKANERDTDSDGVPDSLDNCPNDAKGINGYVDGCPLETQDNANESIEILGMGILTFILVCVSSLVGIIIVISFIRRRGEEDWFDDDEEDDDYEEDYQEDRLSFLKDLRSNRNSATSNPGPSGGPPRNIPPASRNGPSGGPPKQRPMPIQEQRSSISQPVSYPRERFQSDVSSSMKEESTTKTGKKVRKAKLEVDLDIFEGVEDSHRDSAVDWVLESLSEDASEREILMRLQGNGWNAPQSRAIINLAKNR</sequence>
<dbReference type="Gene3D" id="4.10.1080.10">
    <property type="entry name" value="TSP type-3 repeat"/>
    <property type="match status" value="2"/>
</dbReference>
<dbReference type="GO" id="GO:0009897">
    <property type="term" value="C:external side of plasma membrane"/>
    <property type="evidence" value="ECO:0007669"/>
    <property type="project" value="TreeGrafter"/>
</dbReference>
<dbReference type="InterPro" id="IPR013517">
    <property type="entry name" value="FG-GAP"/>
</dbReference>
<organism evidence="6">
    <name type="scientific">uncultured Poseidoniia archaeon</name>
    <dbReference type="NCBI Taxonomy" id="1697135"/>
    <lineage>
        <taxon>Archaea</taxon>
        <taxon>Methanobacteriati</taxon>
        <taxon>Thermoplasmatota</taxon>
        <taxon>Candidatus Poseidoniia</taxon>
        <taxon>environmental samples</taxon>
    </lineage>
</organism>
<dbReference type="GO" id="GO:0007160">
    <property type="term" value="P:cell-matrix adhesion"/>
    <property type="evidence" value="ECO:0007669"/>
    <property type="project" value="TreeGrafter"/>
</dbReference>
<feature type="region of interest" description="Disordered" evidence="4">
    <location>
        <begin position="1838"/>
        <end position="1857"/>
    </location>
</feature>
<keyword evidence="5" id="KW-0472">Membrane</keyword>
<evidence type="ECO:0008006" key="7">
    <source>
        <dbReference type="Google" id="ProtNLM"/>
    </source>
</evidence>
<keyword evidence="2" id="KW-0677">Repeat</keyword>
<keyword evidence="1" id="KW-0732">Signal</keyword>
<dbReference type="InterPro" id="IPR000413">
    <property type="entry name" value="Integrin_alpha"/>
</dbReference>
<feature type="region of interest" description="Disordered" evidence="4">
    <location>
        <begin position="1734"/>
        <end position="1756"/>
    </location>
</feature>
<evidence type="ECO:0000256" key="5">
    <source>
        <dbReference type="SAM" id="Phobius"/>
    </source>
</evidence>
<dbReference type="InterPro" id="IPR028974">
    <property type="entry name" value="TSP_type-3_rpt"/>
</dbReference>
<protein>
    <recommendedName>
        <fullName evidence="7">VCBS repeat-containing protein</fullName>
    </recommendedName>
</protein>
<dbReference type="SUPFAM" id="SSF103647">
    <property type="entry name" value="TSP type-3 repeat"/>
    <property type="match status" value="2"/>
</dbReference>
<dbReference type="GO" id="GO:0033627">
    <property type="term" value="P:cell adhesion mediated by integrin"/>
    <property type="evidence" value="ECO:0007669"/>
    <property type="project" value="TreeGrafter"/>
</dbReference>
<dbReference type="PROSITE" id="PS51470">
    <property type="entry name" value="FG_GAP"/>
    <property type="match status" value="3"/>
</dbReference>
<dbReference type="Pfam" id="PF02412">
    <property type="entry name" value="TSP_3"/>
    <property type="match status" value="2"/>
</dbReference>
<dbReference type="GO" id="GO:0008305">
    <property type="term" value="C:integrin complex"/>
    <property type="evidence" value="ECO:0007669"/>
    <property type="project" value="InterPro"/>
</dbReference>
<feature type="transmembrane region" description="Helical" evidence="5">
    <location>
        <begin position="1891"/>
        <end position="1917"/>
    </location>
</feature>
<evidence type="ECO:0000256" key="2">
    <source>
        <dbReference type="ARBA" id="ARBA00022737"/>
    </source>
</evidence>
<feature type="compositionally biased region" description="Polar residues" evidence="4">
    <location>
        <begin position="1993"/>
        <end position="2002"/>
    </location>
</feature>
<dbReference type="Pfam" id="PF01839">
    <property type="entry name" value="FG-GAP"/>
    <property type="match status" value="3"/>
</dbReference>
<proteinExistence type="predicted"/>
<dbReference type="PANTHER" id="PTHR23220">
    <property type="entry name" value="INTEGRIN ALPHA"/>
    <property type="match status" value="1"/>
</dbReference>
<dbReference type="InterPro" id="IPR013519">
    <property type="entry name" value="Int_alpha_beta-p"/>
</dbReference>
<dbReference type="InterPro" id="IPR003367">
    <property type="entry name" value="Thrombospondin_3-like_rpt"/>
</dbReference>
<reference evidence="6" key="2">
    <citation type="journal article" date="2015" name="ISME J.">
        <title>A new class of marine Euryarchaeota group II from the Mediterranean deep chlorophyll maximum.</title>
        <authorList>
            <person name="Martin-Cuadrado A.B."/>
            <person name="Garcia-Heredia I."/>
            <person name="Molto A.G."/>
            <person name="Lopez-Ubeda R."/>
            <person name="Kimes N."/>
            <person name="Lopez-Garcia P."/>
            <person name="Moreira D."/>
            <person name="Rodriguez-Valera F."/>
        </authorList>
    </citation>
    <scope>NUCLEOTIDE SEQUENCE</scope>
</reference>
<dbReference type="PANTHER" id="PTHR23220:SF122">
    <property type="entry name" value="INTEGRIN ALPHA-PS1"/>
    <property type="match status" value="1"/>
</dbReference>
<dbReference type="GO" id="GO:0007229">
    <property type="term" value="P:integrin-mediated signaling pathway"/>
    <property type="evidence" value="ECO:0007669"/>
    <property type="project" value="TreeGrafter"/>
</dbReference>
<evidence type="ECO:0000256" key="3">
    <source>
        <dbReference type="ARBA" id="ARBA00023180"/>
    </source>
</evidence>
<dbReference type="GO" id="GO:0098609">
    <property type="term" value="P:cell-cell adhesion"/>
    <property type="evidence" value="ECO:0007669"/>
    <property type="project" value="TreeGrafter"/>
</dbReference>
<evidence type="ECO:0000313" key="6">
    <source>
        <dbReference type="EMBL" id="ANV79364.1"/>
    </source>
</evidence>
<dbReference type="SUPFAM" id="SSF69318">
    <property type="entry name" value="Integrin alpha N-terminal domain"/>
    <property type="match status" value="2"/>
</dbReference>
<accession>A0A1B1TAP6</accession>
<dbReference type="InterPro" id="IPR028994">
    <property type="entry name" value="Integrin_alpha_N"/>
</dbReference>
<keyword evidence="5" id="KW-0812">Transmembrane</keyword>
<dbReference type="EMBL" id="KP211825">
    <property type="protein sequence ID" value="ANV79364.1"/>
    <property type="molecule type" value="Genomic_DNA"/>
</dbReference>
<feature type="compositionally biased region" description="Acidic residues" evidence="4">
    <location>
        <begin position="1740"/>
        <end position="1750"/>
    </location>
</feature>
<dbReference type="Gene3D" id="2.120.10.70">
    <property type="entry name" value="Fucose-specific lectin"/>
    <property type="match status" value="1"/>
</dbReference>
<keyword evidence="5" id="KW-1133">Transmembrane helix</keyword>
<evidence type="ECO:0000256" key="1">
    <source>
        <dbReference type="ARBA" id="ARBA00022729"/>
    </source>
</evidence>
<keyword evidence="3" id="KW-0325">Glycoprotein</keyword>
<dbReference type="GO" id="GO:0005509">
    <property type="term" value="F:calcium ion binding"/>
    <property type="evidence" value="ECO:0007669"/>
    <property type="project" value="InterPro"/>
</dbReference>
<feature type="region of interest" description="Disordered" evidence="4">
    <location>
        <begin position="1768"/>
        <end position="1827"/>
    </location>
</feature>
<dbReference type="SMART" id="SM00191">
    <property type="entry name" value="Int_alpha"/>
    <property type="match status" value="7"/>
</dbReference>